<dbReference type="AlphaFoldDB" id="A0A7S0ZF68"/>
<reference evidence="1" key="1">
    <citation type="submission" date="2021-01" db="EMBL/GenBank/DDBJ databases">
        <authorList>
            <person name="Corre E."/>
            <person name="Pelletier E."/>
            <person name="Niang G."/>
            <person name="Scheremetjew M."/>
            <person name="Finn R."/>
            <person name="Kale V."/>
            <person name="Holt S."/>
            <person name="Cochrane G."/>
            <person name="Meng A."/>
            <person name="Brown T."/>
            <person name="Cohen L."/>
        </authorList>
    </citation>
    <scope>NUCLEOTIDE SEQUENCE</scope>
    <source>
        <strain evidence="1">CCMP3278</strain>
    </source>
</reference>
<dbReference type="PANTHER" id="PTHR19316:SF18">
    <property type="entry name" value="HSP70-BINDING PROTEIN 1"/>
    <property type="match status" value="1"/>
</dbReference>
<organism evidence="1">
    <name type="scientific">Timspurckia oligopyrenoides</name>
    <dbReference type="NCBI Taxonomy" id="708627"/>
    <lineage>
        <taxon>Eukaryota</taxon>
        <taxon>Rhodophyta</taxon>
        <taxon>Bangiophyceae</taxon>
        <taxon>Porphyridiales</taxon>
        <taxon>Porphyridiaceae</taxon>
        <taxon>Timspurckia</taxon>
    </lineage>
</organism>
<dbReference type="GO" id="GO:0005783">
    <property type="term" value="C:endoplasmic reticulum"/>
    <property type="evidence" value="ECO:0007669"/>
    <property type="project" value="TreeGrafter"/>
</dbReference>
<accession>A0A7S0ZF68</accession>
<name>A0A7S0ZF68_9RHOD</name>
<evidence type="ECO:0008006" key="2">
    <source>
        <dbReference type="Google" id="ProtNLM"/>
    </source>
</evidence>
<dbReference type="SUPFAM" id="SSF48371">
    <property type="entry name" value="ARM repeat"/>
    <property type="match status" value="1"/>
</dbReference>
<evidence type="ECO:0000313" key="1">
    <source>
        <dbReference type="EMBL" id="CAD8819901.1"/>
    </source>
</evidence>
<dbReference type="Gene3D" id="1.25.10.10">
    <property type="entry name" value="Leucine-rich Repeat Variant"/>
    <property type="match status" value="1"/>
</dbReference>
<sequence>MSANSQGGQQQLRALNEILKWSTKLTQVDPTESTASCSLSESELLQKREQMKQNMEILNSLFIDEYKYIEELRQTLISSSASTEDKVSALTTVEEFMQDRNYSINIHKTKLLEILVDFAADSTQDTRIRELSLWALASAVQDEPQVKSIVVQEGNGLELFVKCLSDAEHQIRNKAVLGVSALLKNSGNEYTDQFVRHGGVKKLVQCADDPDERVAGKVLFFMSIALVTQCKWVLECAVDEGLVGVLVDQVRVCSKNGAEELSVGNMESRVRVLKAVASFESGRAALKRESAIERLLELVQMLEAEQHDQELVDEIHAIVKGLQMVLKH</sequence>
<proteinExistence type="predicted"/>
<gene>
    <name evidence="1" type="ORF">TOLI1172_LOCUS4290</name>
</gene>
<dbReference type="GO" id="GO:0000774">
    <property type="term" value="F:adenyl-nucleotide exchange factor activity"/>
    <property type="evidence" value="ECO:0007669"/>
    <property type="project" value="TreeGrafter"/>
</dbReference>
<dbReference type="EMBL" id="HBFP01006032">
    <property type="protein sequence ID" value="CAD8819901.1"/>
    <property type="molecule type" value="Transcribed_RNA"/>
</dbReference>
<dbReference type="InterPro" id="IPR011989">
    <property type="entry name" value="ARM-like"/>
</dbReference>
<dbReference type="InterPro" id="IPR050693">
    <property type="entry name" value="Hsp70_NEF-Inhibitors"/>
</dbReference>
<protein>
    <recommendedName>
        <fullName evidence="2">Nucleotide exchange factor Fes1 domain-containing protein</fullName>
    </recommendedName>
</protein>
<dbReference type="InterPro" id="IPR016024">
    <property type="entry name" value="ARM-type_fold"/>
</dbReference>
<dbReference type="PANTHER" id="PTHR19316">
    <property type="entry name" value="PROTEIN FOLDING REGULATOR"/>
    <property type="match status" value="1"/>
</dbReference>